<evidence type="ECO:0000313" key="1">
    <source>
        <dbReference type="EMBL" id="SCX17351.1"/>
    </source>
</evidence>
<evidence type="ECO:0000313" key="2">
    <source>
        <dbReference type="Proteomes" id="UP000187891"/>
    </source>
</evidence>
<dbReference type="AlphaFoldDB" id="A0A1R3TH27"/>
<name>A0A1R3TH27_9HYPH</name>
<protein>
    <submittedName>
        <fullName evidence="1">Uncharacterized protein</fullName>
    </submittedName>
</protein>
<dbReference type="Proteomes" id="UP000187891">
    <property type="component" value="Unassembled WGS sequence"/>
</dbReference>
<dbReference type="EMBL" id="FMUE01000003">
    <property type="protein sequence ID" value="SCX17351.1"/>
    <property type="molecule type" value="Genomic_DNA"/>
</dbReference>
<sequence>MASRRKTLKNLAGGQYISNHTLIDMIYYYSLKFIKFVKLYYAIINTTKERIFLSKTDKFPQRLHHRFSKILLPLGGYYKSKEEIRSLLKRSRVYETNDLAATCHR</sequence>
<reference evidence="2" key="1">
    <citation type="submission" date="2016-10" db="EMBL/GenBank/DDBJ databases">
        <authorList>
            <person name="Wibberg D."/>
        </authorList>
    </citation>
    <scope>NUCLEOTIDE SEQUENCE [LARGE SCALE GENOMIC DNA]</scope>
</reference>
<gene>
    <name evidence="1" type="ORF">DSM25559_1577</name>
</gene>
<proteinExistence type="predicted"/>
<accession>A0A1R3TH27</accession>
<organism evidence="1 2">
    <name type="scientific">Agrobacterium rosae</name>
    <dbReference type="NCBI Taxonomy" id="1972867"/>
    <lineage>
        <taxon>Bacteria</taxon>
        <taxon>Pseudomonadati</taxon>
        <taxon>Pseudomonadota</taxon>
        <taxon>Alphaproteobacteria</taxon>
        <taxon>Hyphomicrobiales</taxon>
        <taxon>Rhizobiaceae</taxon>
        <taxon>Rhizobium/Agrobacterium group</taxon>
        <taxon>Agrobacterium</taxon>
    </lineage>
</organism>